<reference evidence="1 2" key="1">
    <citation type="submission" date="2015-03" db="EMBL/GenBank/DDBJ databases">
        <title>Genome sequencing of Methylobacterium variabile DSM 16961.</title>
        <authorList>
            <person name="Chaudhry V."/>
            <person name="Patil P.B."/>
        </authorList>
    </citation>
    <scope>NUCLEOTIDE SEQUENCE [LARGE SCALE GENOMIC DNA]</scope>
    <source>
        <strain evidence="1 2">DSM 16961</strain>
    </source>
</reference>
<protein>
    <submittedName>
        <fullName evidence="1">Uncharacterized protein</fullName>
    </submittedName>
</protein>
<comment type="caution">
    <text evidence="1">The sequence shown here is derived from an EMBL/GenBank/DDBJ whole genome shotgun (WGS) entry which is preliminary data.</text>
</comment>
<evidence type="ECO:0000313" key="2">
    <source>
        <dbReference type="Proteomes" id="UP000035955"/>
    </source>
</evidence>
<gene>
    <name evidence="1" type="ORF">VQ02_07055</name>
</gene>
<dbReference type="RefSeq" id="WP_048443459.1">
    <property type="nucleotide sequence ID" value="NZ_LABY01000041.1"/>
</dbReference>
<keyword evidence="2" id="KW-1185">Reference proteome</keyword>
<accession>A0A0J6T4C2</accession>
<sequence length="84" mass="8927">MGMKTTFVVQTFELHRKRLRPGARDVAPTESGALKRAEAIAGRMPGAAALRIVADDETGELESVAILGQFGEIPDDFAESLQGG</sequence>
<dbReference type="OrthoDB" id="8161952at2"/>
<evidence type="ECO:0000313" key="1">
    <source>
        <dbReference type="EMBL" id="KMO40814.1"/>
    </source>
</evidence>
<dbReference type="Proteomes" id="UP000035955">
    <property type="component" value="Unassembled WGS sequence"/>
</dbReference>
<dbReference type="EMBL" id="LABY01000041">
    <property type="protein sequence ID" value="KMO40814.1"/>
    <property type="molecule type" value="Genomic_DNA"/>
</dbReference>
<dbReference type="AlphaFoldDB" id="A0A0J6T4C2"/>
<proteinExistence type="predicted"/>
<name>A0A0J6T4C2_9HYPH</name>
<organism evidence="1 2">
    <name type="scientific">Methylobacterium variabile</name>
    <dbReference type="NCBI Taxonomy" id="298794"/>
    <lineage>
        <taxon>Bacteria</taxon>
        <taxon>Pseudomonadati</taxon>
        <taxon>Pseudomonadota</taxon>
        <taxon>Alphaproteobacteria</taxon>
        <taxon>Hyphomicrobiales</taxon>
        <taxon>Methylobacteriaceae</taxon>
        <taxon>Methylobacterium</taxon>
    </lineage>
</organism>
<dbReference type="PATRIC" id="fig|298794.3.peg.5648"/>